<dbReference type="InterPro" id="IPR001646">
    <property type="entry name" value="5peptide_repeat"/>
</dbReference>
<evidence type="ECO:0000313" key="6">
    <source>
        <dbReference type="EMBL" id="CAG8477261.1"/>
    </source>
</evidence>
<evidence type="ECO:0000256" key="3">
    <source>
        <dbReference type="ARBA" id="ARBA00022777"/>
    </source>
</evidence>
<dbReference type="PANTHER" id="PTHR44329:SF288">
    <property type="entry name" value="MITOGEN-ACTIVATED PROTEIN KINASE KINASE KINASE 20"/>
    <property type="match status" value="1"/>
</dbReference>
<keyword evidence="4" id="KW-0067">ATP-binding</keyword>
<dbReference type="InterPro" id="IPR051681">
    <property type="entry name" value="Ser/Thr_Kinases-Pseudokinases"/>
</dbReference>
<gene>
    <name evidence="6" type="ORF">CPELLU_LOCUS1357</name>
</gene>
<dbReference type="Gene3D" id="2.160.20.80">
    <property type="entry name" value="E3 ubiquitin-protein ligase SopA"/>
    <property type="match status" value="1"/>
</dbReference>
<reference evidence="6" key="1">
    <citation type="submission" date="2021-06" db="EMBL/GenBank/DDBJ databases">
        <authorList>
            <person name="Kallberg Y."/>
            <person name="Tangrot J."/>
            <person name="Rosling A."/>
        </authorList>
    </citation>
    <scope>NUCLEOTIDE SEQUENCE</scope>
    <source>
        <strain evidence="6">FL966</strain>
    </source>
</reference>
<evidence type="ECO:0000313" key="7">
    <source>
        <dbReference type="Proteomes" id="UP000789759"/>
    </source>
</evidence>
<protein>
    <submittedName>
        <fullName evidence="6">14381_t:CDS:1</fullName>
    </submittedName>
</protein>
<dbReference type="EMBL" id="CAJVQA010000486">
    <property type="protein sequence ID" value="CAG8477261.1"/>
    <property type="molecule type" value="Genomic_DNA"/>
</dbReference>
<dbReference type="Gene3D" id="1.10.510.10">
    <property type="entry name" value="Transferase(Phosphotransferase) domain 1"/>
    <property type="match status" value="1"/>
</dbReference>
<dbReference type="PROSITE" id="PS50011">
    <property type="entry name" value="PROTEIN_KINASE_DOM"/>
    <property type="match status" value="1"/>
</dbReference>
<dbReference type="InterPro" id="IPR011009">
    <property type="entry name" value="Kinase-like_dom_sf"/>
</dbReference>
<dbReference type="AlphaFoldDB" id="A0A9N8WBH2"/>
<dbReference type="PANTHER" id="PTHR44329">
    <property type="entry name" value="SERINE/THREONINE-PROTEIN KINASE TNNI3K-RELATED"/>
    <property type="match status" value="1"/>
</dbReference>
<comment type="caution">
    <text evidence="6">The sequence shown here is derived from an EMBL/GenBank/DDBJ whole genome shotgun (WGS) entry which is preliminary data.</text>
</comment>
<dbReference type="GO" id="GO:0005524">
    <property type="term" value="F:ATP binding"/>
    <property type="evidence" value="ECO:0007669"/>
    <property type="project" value="UniProtKB-KW"/>
</dbReference>
<dbReference type="SUPFAM" id="SSF141571">
    <property type="entry name" value="Pentapeptide repeat-like"/>
    <property type="match status" value="1"/>
</dbReference>
<dbReference type="Pfam" id="PF00069">
    <property type="entry name" value="Pkinase"/>
    <property type="match status" value="1"/>
</dbReference>
<dbReference type="Proteomes" id="UP000789759">
    <property type="component" value="Unassembled WGS sequence"/>
</dbReference>
<dbReference type="SUPFAM" id="SSF56112">
    <property type="entry name" value="Protein kinase-like (PK-like)"/>
    <property type="match status" value="1"/>
</dbReference>
<dbReference type="OrthoDB" id="544350at2759"/>
<feature type="domain" description="Protein kinase" evidence="5">
    <location>
        <begin position="164"/>
        <end position="465"/>
    </location>
</feature>
<evidence type="ECO:0000256" key="4">
    <source>
        <dbReference type="ARBA" id="ARBA00022840"/>
    </source>
</evidence>
<name>A0A9N8WBH2_9GLOM</name>
<evidence type="ECO:0000259" key="5">
    <source>
        <dbReference type="PROSITE" id="PS50011"/>
    </source>
</evidence>
<evidence type="ECO:0000256" key="1">
    <source>
        <dbReference type="ARBA" id="ARBA00022679"/>
    </source>
</evidence>
<dbReference type="Pfam" id="PF00805">
    <property type="entry name" value="Pentapeptide"/>
    <property type="match status" value="1"/>
</dbReference>
<dbReference type="InterPro" id="IPR000719">
    <property type="entry name" value="Prot_kinase_dom"/>
</dbReference>
<keyword evidence="3" id="KW-0418">Kinase</keyword>
<sequence>MFYRAFSKKNNDISDKSYSRSCLKNSIKKSKEQEESRSIGQCFYEIQRGDQNWFFHKSLRDYLIACALLDSSEDKARTTDVNIIECSKTNVKFQIASANAITVISHAEIQLSINLNNIHAPKVDLSDGVFNNSQFQNVNFEGASLQNVDFNGANIWYTNPQGVYKPNWIDGPRDGPPVFEHKDGAQDTQMPKWERSGPRKVTLKSLMASQNVKSTFFEELRILSRHTPSTYAYTIPGILRCYGMTRDPKTQEFIMVFQHCSQYDLQTYLSHLPYTTLQQSHKLISQIISGLKEIHKSGLIHRNLHSGNILIDENGDAYIGDTGLCKPIDPAKIRRSSEPIKLTFRKRTNSSPTESKSKPMNLSNGVFGVIPYLAPETLMSGIYTKSSNIYSLGMIIWQIWSGQRPFIERPHDKELQKEIVNNNLRPIIIEDMPTEYKELISSCLNSDPLNRPNIEDIEKILNEMIYKDGMNGETGFEVGIKGNGEIRRVLYQERQRIMPHRKAKYVSKLIPFLNYKTDAHECEPVLLQNSRNGVQNNLVMSNEIMNKPDSGIFEAKRDSHIIPHTSSHGSPQRSSLISPVFENKQCSVVIVNSKENKARESRVFTMNKQNSGMHFNDLEESREWSNPKTNHDDTLFMSSPKHVYTLLHEKPSLHFVIVRKTLPV</sequence>
<organism evidence="6 7">
    <name type="scientific">Cetraspora pellucida</name>
    <dbReference type="NCBI Taxonomy" id="1433469"/>
    <lineage>
        <taxon>Eukaryota</taxon>
        <taxon>Fungi</taxon>
        <taxon>Fungi incertae sedis</taxon>
        <taxon>Mucoromycota</taxon>
        <taxon>Glomeromycotina</taxon>
        <taxon>Glomeromycetes</taxon>
        <taxon>Diversisporales</taxon>
        <taxon>Gigasporaceae</taxon>
        <taxon>Cetraspora</taxon>
    </lineage>
</organism>
<dbReference type="GO" id="GO:0004674">
    <property type="term" value="F:protein serine/threonine kinase activity"/>
    <property type="evidence" value="ECO:0007669"/>
    <property type="project" value="TreeGrafter"/>
</dbReference>
<accession>A0A9N8WBH2</accession>
<evidence type="ECO:0000256" key="2">
    <source>
        <dbReference type="ARBA" id="ARBA00022741"/>
    </source>
</evidence>
<keyword evidence="2" id="KW-0547">Nucleotide-binding</keyword>
<proteinExistence type="predicted"/>
<keyword evidence="1" id="KW-0808">Transferase</keyword>
<keyword evidence="7" id="KW-1185">Reference proteome</keyword>